<dbReference type="PANTHER" id="PTHR43827:SF3">
    <property type="entry name" value="NADP-DEPENDENT OXIDOREDUCTASE DOMAIN-CONTAINING PROTEIN"/>
    <property type="match status" value="1"/>
</dbReference>
<evidence type="ECO:0000256" key="6">
    <source>
        <dbReference type="PIRSR" id="PIRSR000097-3"/>
    </source>
</evidence>
<dbReference type="InterPro" id="IPR018170">
    <property type="entry name" value="Aldo/ket_reductase_CS"/>
</dbReference>
<dbReference type="InterPro" id="IPR020471">
    <property type="entry name" value="AKR"/>
</dbReference>
<feature type="site" description="Lowers pKa of active site Tyr" evidence="6">
    <location>
        <position position="79"/>
    </location>
</feature>
<dbReference type="Gene3D" id="3.20.20.100">
    <property type="entry name" value="NADP-dependent oxidoreductase domain"/>
    <property type="match status" value="1"/>
</dbReference>
<dbReference type="Proteomes" id="UP000051020">
    <property type="component" value="Unassembled WGS sequence"/>
</dbReference>
<keyword evidence="2" id="KW-0521">NADP</keyword>
<dbReference type="SUPFAM" id="SSF51430">
    <property type="entry name" value="NAD(P)-linked oxidoreductase"/>
    <property type="match status" value="1"/>
</dbReference>
<evidence type="ECO:0000256" key="5">
    <source>
        <dbReference type="PIRSR" id="PIRSR000097-2"/>
    </source>
</evidence>
<feature type="binding site" evidence="5">
    <location>
        <position position="112"/>
    </location>
    <ligand>
        <name>substrate</name>
    </ligand>
</feature>
<dbReference type="PANTHER" id="PTHR43827">
    <property type="entry name" value="2,5-DIKETO-D-GLUCONIC ACID REDUCTASE"/>
    <property type="match status" value="1"/>
</dbReference>
<reference evidence="8 9" key="1">
    <citation type="journal article" date="2015" name="Genome Announc.">
        <title>Expanding the biotechnology potential of lactobacilli through comparative genomics of 213 strains and associated genera.</title>
        <authorList>
            <person name="Sun Z."/>
            <person name="Harris H.M."/>
            <person name="McCann A."/>
            <person name="Guo C."/>
            <person name="Argimon S."/>
            <person name="Zhang W."/>
            <person name="Yang X."/>
            <person name="Jeffery I.B."/>
            <person name="Cooney J.C."/>
            <person name="Kagawa T.F."/>
            <person name="Liu W."/>
            <person name="Song Y."/>
            <person name="Salvetti E."/>
            <person name="Wrobel A."/>
            <person name="Rasinkangas P."/>
            <person name="Parkhill J."/>
            <person name="Rea M.C."/>
            <person name="O'Sullivan O."/>
            <person name="Ritari J."/>
            <person name="Douillard F.P."/>
            <person name="Paul Ross R."/>
            <person name="Yang R."/>
            <person name="Briner A.E."/>
            <person name="Felis G.E."/>
            <person name="de Vos W.M."/>
            <person name="Barrangou R."/>
            <person name="Klaenhammer T.R."/>
            <person name="Caufield P.W."/>
            <person name="Cui Y."/>
            <person name="Zhang H."/>
            <person name="O'Toole P.W."/>
        </authorList>
    </citation>
    <scope>NUCLEOTIDE SEQUENCE [LARGE SCALE GENOMIC DNA]</scope>
    <source>
        <strain evidence="8 9">DSM 20314</strain>
    </source>
</reference>
<name>A0A837RC28_LACPE</name>
<dbReference type="CDD" id="cd19133">
    <property type="entry name" value="AKR_AKR5F1"/>
    <property type="match status" value="1"/>
</dbReference>
<gene>
    <name evidence="8" type="ORF">FD24_GL002591</name>
</gene>
<feature type="active site" description="Proton donor" evidence="4">
    <location>
        <position position="54"/>
    </location>
</feature>
<feature type="domain" description="NADP-dependent oxidoreductase" evidence="7">
    <location>
        <begin position="20"/>
        <end position="263"/>
    </location>
</feature>
<comment type="similarity">
    <text evidence="1">Belongs to the aldo/keto reductase family.</text>
</comment>
<dbReference type="EMBL" id="AZCU01000004">
    <property type="protein sequence ID" value="KRK26245.1"/>
    <property type="molecule type" value="Genomic_DNA"/>
</dbReference>
<dbReference type="GO" id="GO:0016616">
    <property type="term" value="F:oxidoreductase activity, acting on the CH-OH group of donors, NAD or NADP as acceptor"/>
    <property type="evidence" value="ECO:0007669"/>
    <property type="project" value="UniProtKB-ARBA"/>
</dbReference>
<comment type="caution">
    <text evidence="8">The sequence shown here is derived from an EMBL/GenBank/DDBJ whole genome shotgun (WGS) entry which is preliminary data.</text>
</comment>
<sequence length="290" mass="32444">MTTEQNPTIKLNDGQAIPAIGFGTFQIPDDGSTYNAVKEALELGYRHIDTAVAYFNEDEVGRAIKDSGIPRDEIWVTSKLWIQDYGEEPAAKAIDRSLEKLGLDYIDLYLVHQPYGDVPGAWRAMEAAQKAGKLKSIGVSNMTPKLWQQFVPQFETIPAVNQVEFNPYTQQRPLRELLAKQDVKLEAWAPLGQGNQALFNEPVIQQLAQKYHKDAGQIILRFENQEGVIVFPKSVHAARIKSNREIFDFELTAAEMDQLRALDTGKAQHDPEAPGVAERLLGAFDVHADD</sequence>
<evidence type="ECO:0000256" key="2">
    <source>
        <dbReference type="ARBA" id="ARBA00022857"/>
    </source>
</evidence>
<keyword evidence="3" id="KW-0560">Oxidoreductase</keyword>
<dbReference type="InterPro" id="IPR023210">
    <property type="entry name" value="NADP_OxRdtase_dom"/>
</dbReference>
<proteinExistence type="inferred from homology"/>
<evidence type="ECO:0000313" key="9">
    <source>
        <dbReference type="Proteomes" id="UP000051020"/>
    </source>
</evidence>
<accession>A0A837RC28</accession>
<dbReference type="RefSeq" id="WP_056952474.1">
    <property type="nucleotide sequence ID" value="NZ_AZCU01000004.1"/>
</dbReference>
<dbReference type="PRINTS" id="PR00069">
    <property type="entry name" value="ALDKETRDTASE"/>
</dbReference>
<evidence type="ECO:0000313" key="8">
    <source>
        <dbReference type="EMBL" id="KRK26245.1"/>
    </source>
</evidence>
<dbReference type="PROSITE" id="PS00798">
    <property type="entry name" value="ALDOKETO_REDUCTASE_1"/>
    <property type="match status" value="1"/>
</dbReference>
<evidence type="ECO:0000256" key="3">
    <source>
        <dbReference type="ARBA" id="ARBA00023002"/>
    </source>
</evidence>
<evidence type="ECO:0000256" key="1">
    <source>
        <dbReference type="ARBA" id="ARBA00007905"/>
    </source>
</evidence>
<dbReference type="GeneID" id="49394907"/>
<dbReference type="AlphaFoldDB" id="A0A837RC28"/>
<evidence type="ECO:0000256" key="4">
    <source>
        <dbReference type="PIRSR" id="PIRSR000097-1"/>
    </source>
</evidence>
<evidence type="ECO:0000259" key="7">
    <source>
        <dbReference type="Pfam" id="PF00248"/>
    </source>
</evidence>
<dbReference type="FunFam" id="3.20.20.100:FF:000015">
    <property type="entry name" value="Oxidoreductase, aldo/keto reductase family"/>
    <property type="match status" value="1"/>
</dbReference>
<dbReference type="InterPro" id="IPR036812">
    <property type="entry name" value="NAD(P)_OxRdtase_dom_sf"/>
</dbReference>
<organism evidence="8 9">
    <name type="scientific">Lactiplantibacillus pentosus DSM 20314</name>
    <dbReference type="NCBI Taxonomy" id="1423791"/>
    <lineage>
        <taxon>Bacteria</taxon>
        <taxon>Bacillati</taxon>
        <taxon>Bacillota</taxon>
        <taxon>Bacilli</taxon>
        <taxon>Lactobacillales</taxon>
        <taxon>Lactobacillaceae</taxon>
        <taxon>Lactiplantibacillus</taxon>
    </lineage>
</organism>
<dbReference type="PIRSF" id="PIRSF000097">
    <property type="entry name" value="AKR"/>
    <property type="match status" value="1"/>
</dbReference>
<protein>
    <submittedName>
        <fullName evidence="8">Oxidoreductase</fullName>
    </submittedName>
</protein>
<dbReference type="Pfam" id="PF00248">
    <property type="entry name" value="Aldo_ket_red"/>
    <property type="match status" value="1"/>
</dbReference>